<dbReference type="PROSITE" id="PS50109">
    <property type="entry name" value="HIS_KIN"/>
    <property type="match status" value="1"/>
</dbReference>
<keyword evidence="4" id="KW-0808">Transferase</keyword>
<evidence type="ECO:0000259" key="7">
    <source>
        <dbReference type="PROSITE" id="PS50109"/>
    </source>
</evidence>
<dbReference type="AlphaFoldDB" id="A0A4Y8KMZ4"/>
<dbReference type="PANTHER" id="PTHR43547">
    <property type="entry name" value="TWO-COMPONENT HISTIDINE KINASE"/>
    <property type="match status" value="1"/>
</dbReference>
<evidence type="ECO:0000256" key="6">
    <source>
        <dbReference type="ARBA" id="ARBA00023012"/>
    </source>
</evidence>
<protein>
    <recommendedName>
        <fullName evidence="2">histidine kinase</fullName>
        <ecNumber evidence="2">2.7.13.3</ecNumber>
    </recommendedName>
</protein>
<evidence type="ECO:0000256" key="3">
    <source>
        <dbReference type="ARBA" id="ARBA00022553"/>
    </source>
</evidence>
<dbReference type="PRINTS" id="PR00344">
    <property type="entry name" value="BCTRLSENSOR"/>
</dbReference>
<evidence type="ECO:0000256" key="4">
    <source>
        <dbReference type="ARBA" id="ARBA00022679"/>
    </source>
</evidence>
<dbReference type="OrthoDB" id="9786919at2"/>
<dbReference type="InterPro" id="IPR036890">
    <property type="entry name" value="HATPase_C_sf"/>
</dbReference>
<keyword evidence="6" id="KW-0902">Two-component regulatory system</keyword>
<dbReference type="Pfam" id="PF02518">
    <property type="entry name" value="HATPase_c"/>
    <property type="match status" value="1"/>
</dbReference>
<dbReference type="Gene3D" id="3.30.565.10">
    <property type="entry name" value="Histidine kinase-like ATPase, C-terminal domain"/>
    <property type="match status" value="1"/>
</dbReference>
<evidence type="ECO:0000256" key="1">
    <source>
        <dbReference type="ARBA" id="ARBA00000085"/>
    </source>
</evidence>
<gene>
    <name evidence="8" type="ORF">E3T53_09150</name>
</gene>
<name>A0A4Y8KMZ4_9MICO</name>
<dbReference type="FunFam" id="3.30.565.10:FF:000006">
    <property type="entry name" value="Sensor histidine kinase WalK"/>
    <property type="match status" value="1"/>
</dbReference>
<dbReference type="InterPro" id="IPR003594">
    <property type="entry name" value="HATPase_dom"/>
</dbReference>
<feature type="domain" description="Histidine kinase" evidence="7">
    <location>
        <begin position="1"/>
        <end position="178"/>
    </location>
</feature>
<sequence>MHDQSLRLGRVVADLSELSAAETSGLSLQLESVDVAQILRDESSLREPQLRAADVNVTVHTGGPAYVRADADRLHQAVGNLLANAARYCQPGDSVTLTVSVDDDQAVLRVADNGPGIPPDELPHIFDRLWRGRAAEQVAGSGIGLALVRETVSSHGGTIEATSVPGEGTTITIRLPSA</sequence>
<evidence type="ECO:0000256" key="5">
    <source>
        <dbReference type="ARBA" id="ARBA00022777"/>
    </source>
</evidence>
<comment type="caution">
    <text evidence="8">The sequence shown here is derived from an EMBL/GenBank/DDBJ whole genome shotgun (WGS) entry which is preliminary data.</text>
</comment>
<dbReference type="EMBL" id="SOHQ01000028">
    <property type="protein sequence ID" value="TFD78368.1"/>
    <property type="molecule type" value="Genomic_DNA"/>
</dbReference>
<dbReference type="EC" id="2.7.13.3" evidence="2"/>
<dbReference type="PANTHER" id="PTHR43547:SF2">
    <property type="entry name" value="HYBRID SIGNAL TRANSDUCTION HISTIDINE KINASE C"/>
    <property type="match status" value="1"/>
</dbReference>
<evidence type="ECO:0000256" key="2">
    <source>
        <dbReference type="ARBA" id="ARBA00012438"/>
    </source>
</evidence>
<evidence type="ECO:0000313" key="9">
    <source>
        <dbReference type="Proteomes" id="UP000298218"/>
    </source>
</evidence>
<accession>A0A4Y8KMZ4</accession>
<proteinExistence type="predicted"/>
<keyword evidence="9" id="KW-1185">Reference proteome</keyword>
<reference evidence="8 9" key="1">
    <citation type="submission" date="2019-03" db="EMBL/GenBank/DDBJ databases">
        <title>Genomics of glacier-inhabiting Cryobacterium strains.</title>
        <authorList>
            <person name="Liu Q."/>
            <person name="Xin Y.-H."/>
        </authorList>
    </citation>
    <scope>NUCLEOTIDE SEQUENCE [LARGE SCALE GENOMIC DNA]</scope>
    <source>
        <strain evidence="8 9">CGMCC 1.4292</strain>
    </source>
</reference>
<dbReference type="CDD" id="cd00075">
    <property type="entry name" value="HATPase"/>
    <property type="match status" value="1"/>
</dbReference>
<keyword evidence="3" id="KW-0597">Phosphoprotein</keyword>
<dbReference type="Proteomes" id="UP000298218">
    <property type="component" value="Unassembled WGS sequence"/>
</dbReference>
<dbReference type="InterPro" id="IPR005467">
    <property type="entry name" value="His_kinase_dom"/>
</dbReference>
<comment type="catalytic activity">
    <reaction evidence="1">
        <text>ATP + protein L-histidine = ADP + protein N-phospho-L-histidine.</text>
        <dbReference type="EC" id="2.7.13.3"/>
    </reaction>
</comment>
<keyword evidence="5 8" id="KW-0418">Kinase</keyword>
<dbReference type="InterPro" id="IPR004358">
    <property type="entry name" value="Sig_transdc_His_kin-like_C"/>
</dbReference>
<dbReference type="SMART" id="SM00387">
    <property type="entry name" value="HATPase_c"/>
    <property type="match status" value="1"/>
</dbReference>
<evidence type="ECO:0000313" key="8">
    <source>
        <dbReference type="EMBL" id="TFD78368.1"/>
    </source>
</evidence>
<organism evidence="8 9">
    <name type="scientific">Cryobacterium psychrophilum</name>
    <dbReference type="NCBI Taxonomy" id="41988"/>
    <lineage>
        <taxon>Bacteria</taxon>
        <taxon>Bacillati</taxon>
        <taxon>Actinomycetota</taxon>
        <taxon>Actinomycetes</taxon>
        <taxon>Micrococcales</taxon>
        <taxon>Microbacteriaceae</taxon>
        <taxon>Cryobacterium</taxon>
    </lineage>
</organism>
<dbReference type="GO" id="GO:0000155">
    <property type="term" value="F:phosphorelay sensor kinase activity"/>
    <property type="evidence" value="ECO:0007669"/>
    <property type="project" value="TreeGrafter"/>
</dbReference>
<dbReference type="SUPFAM" id="SSF55874">
    <property type="entry name" value="ATPase domain of HSP90 chaperone/DNA topoisomerase II/histidine kinase"/>
    <property type="match status" value="1"/>
</dbReference>